<dbReference type="SMART" id="SM00631">
    <property type="entry name" value="Zn_pept"/>
    <property type="match status" value="1"/>
</dbReference>
<accession>A0ABW9ZSI2</accession>
<sequence length="542" mass="59262">MRRTLFTTVLLCLAAAVSAQEYSNFAGQTSRLEALSKSYPDLARLSSLGKTNGGKEIWLLTIGTGKTETKPAIAVVGGTEGSHLLGTEMAIGFAENLLKGSATDSIKNRLSKTTYYVFPNMSPDAMEQYFAKLKYERNGNATETDDDRDGKLNEDGFDDLDGNGKITMMRIESPIGEYKINPDDARTLVKADASKGEKGKYMLLTEGFDNDKDGNLNEDGEGGIALNRNFTYRHNTFGAGAGDFPASEKETRALLDFLYDAFNVYAVVSFGSNNNLSVPVSYNPVAARERILAGYLEPDAKVNGMVSELYNKVTGAKDAPRSSSPGGDILSWGYFHYARYSFSTPGWWVPKAKPDTAKKEKAFTSEDAAANYLRWAQQQGISNTFTEWKEVKHPDYPNTKVEVGGLDPFVLINPPYKMVGDIVKKHTDFLLKLANQQADLEIVNLKTEKLGNGLTRVSLDVINKGGLSTHSKLGERSYFLKKLKVAVNTDKQQIVGGKKINLLNSLEASSTQSFSWLIKGTGKVSIEVGCPTAGVKNIDVTL</sequence>
<keyword evidence="4" id="KW-0378">Hydrolase</keyword>
<dbReference type="SUPFAM" id="SSF53187">
    <property type="entry name" value="Zn-dependent exopeptidases"/>
    <property type="match status" value="1"/>
</dbReference>
<evidence type="ECO:0000256" key="1">
    <source>
        <dbReference type="ARBA" id="ARBA00001947"/>
    </source>
</evidence>
<comment type="similarity">
    <text evidence="2 7">Belongs to the peptidase M14 family.</text>
</comment>
<reference evidence="10 11" key="1">
    <citation type="submission" date="2020-01" db="EMBL/GenBank/DDBJ databases">
        <title>Genome analysis.</title>
        <authorList>
            <person name="Wu S."/>
            <person name="Wang G."/>
        </authorList>
    </citation>
    <scope>NUCLEOTIDE SEQUENCE [LARGE SCALE GENOMIC DNA]</scope>
    <source>
        <strain evidence="10 11">SYL130</strain>
    </source>
</reference>
<gene>
    <name evidence="10" type="ORF">GWC95_09055</name>
</gene>
<dbReference type="PANTHER" id="PTHR11705">
    <property type="entry name" value="PROTEASE FAMILY M14 CARBOXYPEPTIDASE A,B"/>
    <property type="match status" value="1"/>
</dbReference>
<evidence type="ECO:0000256" key="6">
    <source>
        <dbReference type="ARBA" id="ARBA00023049"/>
    </source>
</evidence>
<evidence type="ECO:0000259" key="9">
    <source>
        <dbReference type="PROSITE" id="PS52035"/>
    </source>
</evidence>
<dbReference type="Proteomes" id="UP000753802">
    <property type="component" value="Unassembled WGS sequence"/>
</dbReference>
<evidence type="ECO:0000256" key="7">
    <source>
        <dbReference type="PROSITE-ProRule" id="PRU01379"/>
    </source>
</evidence>
<comment type="caution">
    <text evidence="10">The sequence shown here is derived from an EMBL/GenBank/DDBJ whole genome shotgun (WGS) entry which is preliminary data.</text>
</comment>
<keyword evidence="11" id="KW-1185">Reference proteome</keyword>
<dbReference type="EMBL" id="JAACJS010000012">
    <property type="protein sequence ID" value="NCI50069.1"/>
    <property type="molecule type" value="Genomic_DNA"/>
</dbReference>
<proteinExistence type="inferred from homology"/>
<dbReference type="Gene3D" id="3.40.630.10">
    <property type="entry name" value="Zn peptidases"/>
    <property type="match status" value="1"/>
</dbReference>
<keyword evidence="8" id="KW-0732">Signal</keyword>
<dbReference type="InterPro" id="IPR000834">
    <property type="entry name" value="Peptidase_M14"/>
</dbReference>
<feature type="domain" description="Peptidase M14" evidence="9">
    <location>
        <begin position="21"/>
        <end position="373"/>
    </location>
</feature>
<keyword evidence="6" id="KW-0482">Metalloprotease</keyword>
<evidence type="ECO:0000313" key="10">
    <source>
        <dbReference type="EMBL" id="NCI50069.1"/>
    </source>
</evidence>
<feature type="signal peptide" evidence="8">
    <location>
        <begin position="1"/>
        <end position="19"/>
    </location>
</feature>
<evidence type="ECO:0000256" key="5">
    <source>
        <dbReference type="ARBA" id="ARBA00022833"/>
    </source>
</evidence>
<dbReference type="PROSITE" id="PS52035">
    <property type="entry name" value="PEPTIDASE_M14"/>
    <property type="match status" value="1"/>
</dbReference>
<dbReference type="PANTHER" id="PTHR11705:SF143">
    <property type="entry name" value="SLL0236 PROTEIN"/>
    <property type="match status" value="1"/>
</dbReference>
<evidence type="ECO:0000313" key="11">
    <source>
        <dbReference type="Proteomes" id="UP000753802"/>
    </source>
</evidence>
<evidence type="ECO:0000256" key="4">
    <source>
        <dbReference type="ARBA" id="ARBA00022801"/>
    </source>
</evidence>
<keyword evidence="3" id="KW-0645">Protease</keyword>
<dbReference type="CDD" id="cd06905">
    <property type="entry name" value="M14-like"/>
    <property type="match status" value="1"/>
</dbReference>
<evidence type="ECO:0000256" key="2">
    <source>
        <dbReference type="ARBA" id="ARBA00005988"/>
    </source>
</evidence>
<organism evidence="10 11">
    <name type="scientific">Sediminibacterium roseum</name>
    <dbReference type="NCBI Taxonomy" id="1978412"/>
    <lineage>
        <taxon>Bacteria</taxon>
        <taxon>Pseudomonadati</taxon>
        <taxon>Bacteroidota</taxon>
        <taxon>Chitinophagia</taxon>
        <taxon>Chitinophagales</taxon>
        <taxon>Chitinophagaceae</taxon>
        <taxon>Sediminibacterium</taxon>
    </lineage>
</organism>
<dbReference type="RefSeq" id="WP_161818383.1">
    <property type="nucleotide sequence ID" value="NZ_JAACJS010000012.1"/>
</dbReference>
<evidence type="ECO:0000256" key="8">
    <source>
        <dbReference type="SAM" id="SignalP"/>
    </source>
</evidence>
<protein>
    <submittedName>
        <fullName evidence="10">Peptidase</fullName>
    </submittedName>
</protein>
<evidence type="ECO:0000256" key="3">
    <source>
        <dbReference type="ARBA" id="ARBA00022670"/>
    </source>
</evidence>
<comment type="cofactor">
    <cofactor evidence="1">
        <name>Zn(2+)</name>
        <dbReference type="ChEBI" id="CHEBI:29105"/>
    </cofactor>
</comment>
<keyword evidence="5" id="KW-0862">Zinc</keyword>
<feature type="chain" id="PRO_5045263595" evidence="8">
    <location>
        <begin position="20"/>
        <end position="542"/>
    </location>
</feature>
<comment type="caution">
    <text evidence="7">Lacks conserved residue(s) required for the propagation of feature annotation.</text>
</comment>
<name>A0ABW9ZSI2_9BACT</name>
<dbReference type="Pfam" id="PF00246">
    <property type="entry name" value="Peptidase_M14"/>
    <property type="match status" value="1"/>
</dbReference>